<keyword evidence="2" id="KW-0472">Membrane</keyword>
<feature type="region of interest" description="Disordered" evidence="1">
    <location>
        <begin position="37"/>
        <end position="57"/>
    </location>
</feature>
<evidence type="ECO:0000313" key="4">
    <source>
        <dbReference type="Proteomes" id="UP000051870"/>
    </source>
</evidence>
<proteinExistence type="predicted"/>
<reference evidence="4" key="1">
    <citation type="submission" date="2015-09" db="EMBL/GenBank/DDBJ databases">
        <authorList>
            <person name="Rodrigo-Torres Lidia"/>
            <person name="Arahal R.David."/>
        </authorList>
    </citation>
    <scope>NUCLEOTIDE SEQUENCE [LARGE SCALE GENOMIC DNA]</scope>
    <source>
        <strain evidence="4">CECT 7735</strain>
    </source>
</reference>
<keyword evidence="2" id="KW-1133">Transmembrane helix</keyword>
<dbReference type="Proteomes" id="UP000051870">
    <property type="component" value="Unassembled WGS sequence"/>
</dbReference>
<accession>A0A0P1IFF4</accession>
<name>A0A0P1IFF4_9RHOB</name>
<gene>
    <name evidence="3" type="ORF">PH7735_03413</name>
</gene>
<feature type="transmembrane region" description="Helical" evidence="2">
    <location>
        <begin position="63"/>
        <end position="85"/>
    </location>
</feature>
<evidence type="ECO:0000256" key="2">
    <source>
        <dbReference type="SAM" id="Phobius"/>
    </source>
</evidence>
<protein>
    <submittedName>
        <fullName evidence="3">Uncharacterized protein</fullName>
    </submittedName>
</protein>
<dbReference type="EMBL" id="CYTW01000004">
    <property type="protein sequence ID" value="CUK09783.1"/>
    <property type="molecule type" value="Genomic_DNA"/>
</dbReference>
<sequence>MIAPHSCPAFLVFVEELFCNFSKVLVMTSKKQSFENRLKNLDHTGPEPTEPEPKREKSSNGKFALYLLVVVLGLILPSLAVILSLREVSSGLSGTLVASLGNDSATHSSAQEDPGLLKGYFGRKLGLYDSRNKGPLPYLPEAPKGWVRVTTMDARDPDVLDNIQQRWPRENRANHHSLEQNAGYKHLQFFIKSYRKPGFEERILAETRTRAMYLHPNGEYMSVRMRFTSEKSALGAPENKSEWIETLATKQAKRANSNELVERNRLAGYDIVNLTVPMGESIIQRPIGRAYNTRNGLRVSVPLSHRVIVSVDGITKPNVIARLIKDIDQNALAKLFD</sequence>
<evidence type="ECO:0000313" key="3">
    <source>
        <dbReference type="EMBL" id="CUK09783.1"/>
    </source>
</evidence>
<dbReference type="AlphaFoldDB" id="A0A0P1IFF4"/>
<organism evidence="3 4">
    <name type="scientific">Shimia thalassica</name>
    <dbReference type="NCBI Taxonomy" id="1715693"/>
    <lineage>
        <taxon>Bacteria</taxon>
        <taxon>Pseudomonadati</taxon>
        <taxon>Pseudomonadota</taxon>
        <taxon>Alphaproteobacteria</taxon>
        <taxon>Rhodobacterales</taxon>
        <taxon>Roseobacteraceae</taxon>
    </lineage>
</organism>
<keyword evidence="2" id="KW-0812">Transmembrane</keyword>
<keyword evidence="4" id="KW-1185">Reference proteome</keyword>
<evidence type="ECO:0000256" key="1">
    <source>
        <dbReference type="SAM" id="MobiDB-lite"/>
    </source>
</evidence>